<proteinExistence type="predicted"/>
<dbReference type="KEGG" id="bcai:K788_0006322"/>
<keyword evidence="4" id="KW-0560">Oxidoreductase</keyword>
<dbReference type="RefSeq" id="WP_035999777.1">
    <property type="nucleotide sequence ID" value="NZ_CP012747.1"/>
</dbReference>
<dbReference type="GeneID" id="69971523"/>
<dbReference type="InterPro" id="IPR050641">
    <property type="entry name" value="RIFMO-like"/>
</dbReference>
<dbReference type="GO" id="GO:0071949">
    <property type="term" value="F:FAD binding"/>
    <property type="evidence" value="ECO:0007669"/>
    <property type="project" value="InterPro"/>
</dbReference>
<dbReference type="NCBIfam" id="NF006091">
    <property type="entry name" value="PRK08243.1"/>
    <property type="match status" value="1"/>
</dbReference>
<dbReference type="InterPro" id="IPR036188">
    <property type="entry name" value="FAD/NAD-bd_sf"/>
</dbReference>
<dbReference type="PRINTS" id="PR00420">
    <property type="entry name" value="RNGMNOXGNASE"/>
</dbReference>
<dbReference type="EMBL" id="CP012747">
    <property type="protein sequence ID" value="ALL67732.1"/>
    <property type="molecule type" value="Genomic_DNA"/>
</dbReference>
<dbReference type="Pfam" id="PF01494">
    <property type="entry name" value="FAD_binding_3"/>
    <property type="match status" value="1"/>
</dbReference>
<evidence type="ECO:0000259" key="3">
    <source>
        <dbReference type="Pfam" id="PF01494"/>
    </source>
</evidence>
<sequence length="390" mass="43529">MRTQVGIIGAGPAGLLLSHLLHLQGIDSVVLESRSREQIESTIRAGVLEQGTMDLLTETGVGERMKTEGALHHGFELAFEGKRRRIDLTDLTGKSITVYAQHEVIKDLVAARVAAQGALKFEVSDVSLHGIDGTAPTIRYRHQGEAHELQCDFVIGCDGSQGISRNAIPEALRRDYQRVYPFGWFGILVEAPPSSDELIYARHERGFALVSTRSPNVQRMYFQCDPKDTVDNWSDDRIWAEMHARVDSDEGHQVVEGKIFQKNIVGMRSFVSTTMQHGRLFLAGDAAHIVPPTGAKGLNLAVSDVRILSDALRAFYKEDRNDLLDSYSETALKRIWRAEHFSYWMTRMMHRLDDASPFEQQLQVAELEHVTTSRSAAISMAENYVGAVPV</sequence>
<accession>A0A0P0RGQ7</accession>
<dbReference type="EC" id="1.14.13.2" evidence="4"/>
<feature type="domain" description="FAD-binding" evidence="3">
    <location>
        <begin position="2"/>
        <end position="341"/>
    </location>
</feature>
<dbReference type="PANTHER" id="PTHR43004:SF3">
    <property type="entry name" value="P-HYDROXYBENZOATE HYDROXYLASE"/>
    <property type="match status" value="1"/>
</dbReference>
<dbReference type="InterPro" id="IPR002938">
    <property type="entry name" value="FAD-bd"/>
</dbReference>
<dbReference type="Proteomes" id="UP000019146">
    <property type="component" value="Chromosome 2"/>
</dbReference>
<dbReference type="Gene3D" id="3.50.50.60">
    <property type="entry name" value="FAD/NAD(P)-binding domain"/>
    <property type="match status" value="1"/>
</dbReference>
<dbReference type="Gene3D" id="3.30.9.10">
    <property type="entry name" value="D-Amino Acid Oxidase, subunit A, domain 2"/>
    <property type="match status" value="1"/>
</dbReference>
<evidence type="ECO:0000313" key="5">
    <source>
        <dbReference type="Proteomes" id="UP000019146"/>
    </source>
</evidence>
<keyword evidence="2" id="KW-0274">FAD</keyword>
<evidence type="ECO:0000256" key="1">
    <source>
        <dbReference type="ARBA" id="ARBA00022630"/>
    </source>
</evidence>
<keyword evidence="1" id="KW-0285">Flavoprotein</keyword>
<gene>
    <name evidence="4" type="ORF">K788_0006322</name>
</gene>
<dbReference type="GO" id="GO:0018659">
    <property type="term" value="F:4-hydroxybenzoate 3-monooxygenase activity"/>
    <property type="evidence" value="ECO:0007669"/>
    <property type="project" value="UniProtKB-EC"/>
</dbReference>
<dbReference type="AlphaFoldDB" id="A0A0P0RGQ7"/>
<dbReference type="PANTHER" id="PTHR43004">
    <property type="entry name" value="TRK SYSTEM POTASSIUM UPTAKE PROTEIN"/>
    <property type="match status" value="1"/>
</dbReference>
<protein>
    <submittedName>
        <fullName evidence="4">p-hydroxybenzoate hydroxylase</fullName>
        <ecNumber evidence="4">1.14.13.2</ecNumber>
    </submittedName>
</protein>
<dbReference type="SUPFAM" id="SSF54373">
    <property type="entry name" value="FAD-linked reductases, C-terminal domain"/>
    <property type="match status" value="1"/>
</dbReference>
<evidence type="ECO:0000313" key="4">
    <source>
        <dbReference type="EMBL" id="ALL67732.1"/>
    </source>
</evidence>
<organism evidence="4 5">
    <name type="scientific">Paraburkholderia caribensis MBA4</name>
    <dbReference type="NCBI Taxonomy" id="1323664"/>
    <lineage>
        <taxon>Bacteria</taxon>
        <taxon>Pseudomonadati</taxon>
        <taxon>Pseudomonadota</taxon>
        <taxon>Betaproteobacteria</taxon>
        <taxon>Burkholderiales</taxon>
        <taxon>Burkholderiaceae</taxon>
        <taxon>Paraburkholderia</taxon>
    </lineage>
</organism>
<reference evidence="4 5" key="1">
    <citation type="journal article" date="2014" name="Genome Announc.">
        <title>Draft Genome Sequence of the Haloacid-Degrading Burkholderia caribensis Strain MBA4.</title>
        <authorList>
            <person name="Pan Y."/>
            <person name="Kong K.F."/>
            <person name="Tsang J.S."/>
        </authorList>
    </citation>
    <scope>NUCLEOTIDE SEQUENCE [LARGE SCALE GENOMIC DNA]</scope>
    <source>
        <strain evidence="4 5">MBA4</strain>
    </source>
</reference>
<dbReference type="SUPFAM" id="SSF51905">
    <property type="entry name" value="FAD/NAD(P)-binding domain"/>
    <property type="match status" value="1"/>
</dbReference>
<name>A0A0P0RGQ7_9BURK</name>
<evidence type="ECO:0000256" key="2">
    <source>
        <dbReference type="ARBA" id="ARBA00022827"/>
    </source>
</evidence>